<dbReference type="Gene3D" id="3.30.565.10">
    <property type="entry name" value="Histidine kinase-like ATPase, C-terminal domain"/>
    <property type="match status" value="1"/>
</dbReference>
<organism evidence="12 13">
    <name type="scientific">Peribacillus loiseleuriae</name>
    <dbReference type="NCBI Taxonomy" id="1679170"/>
    <lineage>
        <taxon>Bacteria</taxon>
        <taxon>Bacillati</taxon>
        <taxon>Bacillota</taxon>
        <taxon>Bacilli</taxon>
        <taxon>Bacillales</taxon>
        <taxon>Bacillaceae</taxon>
        <taxon>Peribacillus</taxon>
    </lineage>
</organism>
<dbReference type="InterPro" id="IPR003661">
    <property type="entry name" value="HisK_dim/P_dom"/>
</dbReference>
<keyword evidence="6" id="KW-0547">Nucleotide-binding</keyword>
<feature type="domain" description="Histidine kinase" evidence="11">
    <location>
        <begin position="122"/>
        <end position="338"/>
    </location>
</feature>
<dbReference type="PRINTS" id="PR00344">
    <property type="entry name" value="BCTRLSENSOR"/>
</dbReference>
<comment type="caution">
    <text evidence="12">The sequence shown here is derived from an EMBL/GenBank/DDBJ whole genome shotgun (WGS) entry which is preliminary data.</text>
</comment>
<proteinExistence type="predicted"/>
<dbReference type="PATRIC" id="fig|1679170.3.peg.4879"/>
<dbReference type="InterPro" id="IPR003594">
    <property type="entry name" value="HATPase_dom"/>
</dbReference>
<dbReference type="InterPro" id="IPR036097">
    <property type="entry name" value="HisK_dim/P_sf"/>
</dbReference>
<evidence type="ECO:0000256" key="4">
    <source>
        <dbReference type="ARBA" id="ARBA00022553"/>
    </source>
</evidence>
<keyword evidence="4" id="KW-0597">Phosphoprotein</keyword>
<dbReference type="InterPro" id="IPR005467">
    <property type="entry name" value="His_kinase_dom"/>
</dbReference>
<comment type="subcellular location">
    <subcellularLocation>
        <location evidence="2">Cell membrane</location>
        <topology evidence="2">Multi-pass membrane protein</topology>
    </subcellularLocation>
</comment>
<dbReference type="STRING" id="1679170.AC625_21635"/>
<dbReference type="GO" id="GO:0016036">
    <property type="term" value="P:cellular response to phosphate starvation"/>
    <property type="evidence" value="ECO:0007669"/>
    <property type="project" value="TreeGrafter"/>
</dbReference>
<dbReference type="CDD" id="cd00075">
    <property type="entry name" value="HATPase"/>
    <property type="match status" value="1"/>
</dbReference>
<evidence type="ECO:0000256" key="10">
    <source>
        <dbReference type="SAM" id="Phobius"/>
    </source>
</evidence>
<sequence>MVVLVWNKNNEMVTLNRDSAVFVDNQTEFLPKDLNKLQDVEAEGFYFRTIAVKEYIESKEITVQFVRNITSEKDMLSTLLLILVIGCSIGSVCAVGIGFFLAGRALVPITEAWRKQQEFVSDASHELRTPLAVIQSKTDLLWRSPFSTIQEKAVDISIISKECRRLSKLVSNLLTLARSDSDQLEMEKEEFSLSTLLYEIIEHYSEIALYQEKTLQLDAVSSISFLGDKERIHQLIVILLDNALKYTNENGEIMITCFQSASSIEIKVQDNGIGIGEEHISKIFDRFYQVSKSRATEAGGGLGLSIAQWIIDKHHGKVKIYSEIGKGTSFEMAFPKNRKA</sequence>
<dbReference type="SMART" id="SM00388">
    <property type="entry name" value="HisKA"/>
    <property type="match status" value="1"/>
</dbReference>
<evidence type="ECO:0000313" key="12">
    <source>
        <dbReference type="EMBL" id="KMY51808.1"/>
    </source>
</evidence>
<evidence type="ECO:0000256" key="7">
    <source>
        <dbReference type="ARBA" id="ARBA00022777"/>
    </source>
</evidence>
<dbReference type="GO" id="GO:0000155">
    <property type="term" value="F:phosphorelay sensor kinase activity"/>
    <property type="evidence" value="ECO:0007669"/>
    <property type="project" value="InterPro"/>
</dbReference>
<dbReference type="CDD" id="cd00082">
    <property type="entry name" value="HisKA"/>
    <property type="match status" value="1"/>
</dbReference>
<dbReference type="GO" id="GO:0005886">
    <property type="term" value="C:plasma membrane"/>
    <property type="evidence" value="ECO:0007669"/>
    <property type="project" value="UniProtKB-SubCell"/>
</dbReference>
<dbReference type="SMART" id="SM00387">
    <property type="entry name" value="HATPase_c"/>
    <property type="match status" value="1"/>
</dbReference>
<dbReference type="Proteomes" id="UP000037146">
    <property type="component" value="Unassembled WGS sequence"/>
</dbReference>
<dbReference type="InterPro" id="IPR050351">
    <property type="entry name" value="BphY/WalK/GraS-like"/>
</dbReference>
<dbReference type="EC" id="2.7.13.3" evidence="3"/>
<evidence type="ECO:0000256" key="8">
    <source>
        <dbReference type="ARBA" id="ARBA00022840"/>
    </source>
</evidence>
<evidence type="ECO:0000256" key="5">
    <source>
        <dbReference type="ARBA" id="ARBA00022679"/>
    </source>
</evidence>
<evidence type="ECO:0000313" key="13">
    <source>
        <dbReference type="Proteomes" id="UP000037146"/>
    </source>
</evidence>
<keyword evidence="13" id="KW-1185">Reference proteome</keyword>
<keyword evidence="10" id="KW-0472">Membrane</keyword>
<feature type="transmembrane region" description="Helical" evidence="10">
    <location>
        <begin position="79"/>
        <end position="107"/>
    </location>
</feature>
<keyword evidence="10" id="KW-1133">Transmembrane helix</keyword>
<dbReference type="InterPro" id="IPR004358">
    <property type="entry name" value="Sig_transdc_His_kin-like_C"/>
</dbReference>
<evidence type="ECO:0000256" key="1">
    <source>
        <dbReference type="ARBA" id="ARBA00000085"/>
    </source>
</evidence>
<evidence type="ECO:0000259" key="11">
    <source>
        <dbReference type="PROSITE" id="PS50109"/>
    </source>
</evidence>
<gene>
    <name evidence="12" type="ORF">AC625_21635</name>
</gene>
<name>A0A0K9GYT6_9BACI</name>
<accession>A0A0K9GYT6</accession>
<dbReference type="GO" id="GO:0004721">
    <property type="term" value="F:phosphoprotein phosphatase activity"/>
    <property type="evidence" value="ECO:0007669"/>
    <property type="project" value="TreeGrafter"/>
</dbReference>
<evidence type="ECO:0000256" key="9">
    <source>
        <dbReference type="ARBA" id="ARBA00023012"/>
    </source>
</evidence>
<reference evidence="13" key="1">
    <citation type="submission" date="2015-07" db="EMBL/GenBank/DDBJ databases">
        <title>Genome sequencing project for genomic taxonomy and phylogenomics of Bacillus-like bacteria.</title>
        <authorList>
            <person name="Liu B."/>
            <person name="Wang J."/>
            <person name="Zhu Y."/>
            <person name="Liu G."/>
            <person name="Chen Q."/>
            <person name="Chen Z."/>
            <person name="Lan J."/>
            <person name="Che J."/>
            <person name="Ge C."/>
            <person name="Shi H."/>
            <person name="Pan Z."/>
            <person name="Liu X."/>
        </authorList>
    </citation>
    <scope>NUCLEOTIDE SEQUENCE [LARGE SCALE GENOMIC DNA]</scope>
    <source>
        <strain evidence="13">FJAT-27997</strain>
    </source>
</reference>
<dbReference type="SUPFAM" id="SSF47384">
    <property type="entry name" value="Homodimeric domain of signal transducing histidine kinase"/>
    <property type="match status" value="1"/>
</dbReference>
<dbReference type="Gene3D" id="1.10.287.130">
    <property type="match status" value="1"/>
</dbReference>
<dbReference type="Pfam" id="PF00512">
    <property type="entry name" value="HisKA"/>
    <property type="match status" value="1"/>
</dbReference>
<dbReference type="Pfam" id="PF02518">
    <property type="entry name" value="HATPase_c"/>
    <property type="match status" value="1"/>
</dbReference>
<protein>
    <recommendedName>
        <fullName evidence="3">histidine kinase</fullName>
        <ecNumber evidence="3">2.7.13.3</ecNumber>
    </recommendedName>
</protein>
<dbReference type="PROSITE" id="PS50109">
    <property type="entry name" value="HIS_KIN"/>
    <property type="match status" value="1"/>
</dbReference>
<dbReference type="AlphaFoldDB" id="A0A0K9GYT6"/>
<dbReference type="FunFam" id="1.10.287.130:FF:000036">
    <property type="entry name" value="Two-component sensor histidine kinase"/>
    <property type="match status" value="1"/>
</dbReference>
<dbReference type="InterPro" id="IPR036890">
    <property type="entry name" value="HATPase_C_sf"/>
</dbReference>
<evidence type="ECO:0000256" key="3">
    <source>
        <dbReference type="ARBA" id="ARBA00012438"/>
    </source>
</evidence>
<dbReference type="SUPFAM" id="SSF55874">
    <property type="entry name" value="ATPase domain of HSP90 chaperone/DNA topoisomerase II/histidine kinase"/>
    <property type="match status" value="1"/>
</dbReference>
<keyword evidence="10" id="KW-0812">Transmembrane</keyword>
<dbReference type="EMBL" id="LFZW01000001">
    <property type="protein sequence ID" value="KMY51808.1"/>
    <property type="molecule type" value="Genomic_DNA"/>
</dbReference>
<dbReference type="GO" id="GO:0005524">
    <property type="term" value="F:ATP binding"/>
    <property type="evidence" value="ECO:0007669"/>
    <property type="project" value="UniProtKB-KW"/>
</dbReference>
<comment type="catalytic activity">
    <reaction evidence="1">
        <text>ATP + protein L-histidine = ADP + protein N-phospho-L-histidine.</text>
        <dbReference type="EC" id="2.7.13.3"/>
    </reaction>
</comment>
<keyword evidence="7 12" id="KW-0418">Kinase</keyword>
<dbReference type="FunFam" id="3.30.565.10:FF:000006">
    <property type="entry name" value="Sensor histidine kinase WalK"/>
    <property type="match status" value="1"/>
</dbReference>
<keyword evidence="8" id="KW-0067">ATP-binding</keyword>
<keyword evidence="9" id="KW-0902">Two-component regulatory system</keyword>
<evidence type="ECO:0000256" key="2">
    <source>
        <dbReference type="ARBA" id="ARBA00004651"/>
    </source>
</evidence>
<dbReference type="PANTHER" id="PTHR45453">
    <property type="entry name" value="PHOSPHATE REGULON SENSOR PROTEIN PHOR"/>
    <property type="match status" value="1"/>
</dbReference>
<evidence type="ECO:0000256" key="6">
    <source>
        <dbReference type="ARBA" id="ARBA00022741"/>
    </source>
</evidence>
<keyword evidence="5" id="KW-0808">Transferase</keyword>
<dbReference type="PANTHER" id="PTHR45453:SF1">
    <property type="entry name" value="PHOSPHATE REGULON SENSOR PROTEIN PHOR"/>
    <property type="match status" value="1"/>
</dbReference>